<evidence type="ECO:0000259" key="4">
    <source>
        <dbReference type="Pfam" id="PF04828"/>
    </source>
</evidence>
<name>A0A381ZL74_9ZZZZ</name>
<dbReference type="Pfam" id="PF04828">
    <property type="entry name" value="GFA"/>
    <property type="match status" value="1"/>
</dbReference>
<dbReference type="AlphaFoldDB" id="A0A381ZL74"/>
<sequence length="138" mass="15380">MSKTKKDRPALGADYSAKMKSRYAEKVKPSSKIYSKADRRENRVVGNMKEDTKEELLKGKVSQGHCLCGAVSFRIIGELRQVVNCHCGQCLHTHGHYAAYSAVDKNKIEFVNDTGLKWFSSSIDSVAINFILGIIVRA</sequence>
<keyword evidence="3" id="KW-0862">Zinc</keyword>
<dbReference type="Gene3D" id="3.90.1590.10">
    <property type="entry name" value="glutathione-dependent formaldehyde- activating enzyme (gfa)"/>
    <property type="match status" value="1"/>
</dbReference>
<dbReference type="InterPro" id="IPR011057">
    <property type="entry name" value="Mss4-like_sf"/>
</dbReference>
<dbReference type="GO" id="GO:0046872">
    <property type="term" value="F:metal ion binding"/>
    <property type="evidence" value="ECO:0007669"/>
    <property type="project" value="UniProtKB-KW"/>
</dbReference>
<dbReference type="EMBL" id="UINC01021606">
    <property type="protein sequence ID" value="SVA89503.1"/>
    <property type="molecule type" value="Genomic_DNA"/>
</dbReference>
<evidence type="ECO:0000256" key="3">
    <source>
        <dbReference type="ARBA" id="ARBA00022833"/>
    </source>
</evidence>
<protein>
    <recommendedName>
        <fullName evidence="4">CENP-V/GFA domain-containing protein</fullName>
    </recommendedName>
</protein>
<feature type="domain" description="CENP-V/GFA" evidence="4">
    <location>
        <begin position="63"/>
        <end position="111"/>
    </location>
</feature>
<organism evidence="5">
    <name type="scientific">marine metagenome</name>
    <dbReference type="NCBI Taxonomy" id="408172"/>
    <lineage>
        <taxon>unclassified sequences</taxon>
        <taxon>metagenomes</taxon>
        <taxon>ecological metagenomes</taxon>
    </lineage>
</organism>
<evidence type="ECO:0000256" key="1">
    <source>
        <dbReference type="ARBA" id="ARBA00005495"/>
    </source>
</evidence>
<keyword evidence="2" id="KW-0479">Metal-binding</keyword>
<dbReference type="GO" id="GO:0016846">
    <property type="term" value="F:carbon-sulfur lyase activity"/>
    <property type="evidence" value="ECO:0007669"/>
    <property type="project" value="InterPro"/>
</dbReference>
<dbReference type="SUPFAM" id="SSF51316">
    <property type="entry name" value="Mss4-like"/>
    <property type="match status" value="1"/>
</dbReference>
<comment type="similarity">
    <text evidence="1">Belongs to the Gfa family.</text>
</comment>
<proteinExistence type="inferred from homology"/>
<evidence type="ECO:0000256" key="2">
    <source>
        <dbReference type="ARBA" id="ARBA00022723"/>
    </source>
</evidence>
<dbReference type="InterPro" id="IPR006913">
    <property type="entry name" value="CENP-V/GFA"/>
</dbReference>
<evidence type="ECO:0000313" key="5">
    <source>
        <dbReference type="EMBL" id="SVA89503.1"/>
    </source>
</evidence>
<accession>A0A381ZL74</accession>
<reference evidence="5" key="1">
    <citation type="submission" date="2018-05" db="EMBL/GenBank/DDBJ databases">
        <authorList>
            <person name="Lanie J.A."/>
            <person name="Ng W.-L."/>
            <person name="Kazmierczak K.M."/>
            <person name="Andrzejewski T.M."/>
            <person name="Davidsen T.M."/>
            <person name="Wayne K.J."/>
            <person name="Tettelin H."/>
            <person name="Glass J.I."/>
            <person name="Rusch D."/>
            <person name="Podicherti R."/>
            <person name="Tsui H.-C.T."/>
            <person name="Winkler M.E."/>
        </authorList>
    </citation>
    <scope>NUCLEOTIDE SEQUENCE</scope>
</reference>
<gene>
    <name evidence="5" type="ORF">METZ01_LOCUS142357</name>
</gene>